<dbReference type="AlphaFoldDB" id="A0A9N9PPV8"/>
<dbReference type="EMBL" id="CAJVRL010000131">
    <property type="protein sequence ID" value="CAG8962434.1"/>
    <property type="molecule type" value="Genomic_DNA"/>
</dbReference>
<keyword evidence="2 6" id="KW-0812">Transmembrane</keyword>
<feature type="transmembrane region" description="Helical" evidence="6">
    <location>
        <begin position="160"/>
        <end position="180"/>
    </location>
</feature>
<dbReference type="PANTHER" id="PTHR22911:SF6">
    <property type="entry name" value="SOLUTE CARRIER FAMILY 35 MEMBER G1"/>
    <property type="match status" value="1"/>
</dbReference>
<feature type="transmembrane region" description="Helical" evidence="6">
    <location>
        <begin position="270"/>
        <end position="290"/>
    </location>
</feature>
<evidence type="ECO:0000256" key="5">
    <source>
        <dbReference type="SAM" id="MobiDB-lite"/>
    </source>
</evidence>
<evidence type="ECO:0000256" key="6">
    <source>
        <dbReference type="SAM" id="Phobius"/>
    </source>
</evidence>
<evidence type="ECO:0000313" key="9">
    <source>
        <dbReference type="Proteomes" id="UP000696280"/>
    </source>
</evidence>
<dbReference type="InterPro" id="IPR000620">
    <property type="entry name" value="EamA_dom"/>
</dbReference>
<dbReference type="OrthoDB" id="306876at2759"/>
<evidence type="ECO:0000256" key="1">
    <source>
        <dbReference type="ARBA" id="ARBA00004141"/>
    </source>
</evidence>
<feature type="transmembrane region" description="Helical" evidence="6">
    <location>
        <begin position="233"/>
        <end position="258"/>
    </location>
</feature>
<evidence type="ECO:0000256" key="3">
    <source>
        <dbReference type="ARBA" id="ARBA00022989"/>
    </source>
</evidence>
<keyword evidence="4 6" id="KW-0472">Membrane</keyword>
<dbReference type="Pfam" id="PF00892">
    <property type="entry name" value="EamA"/>
    <property type="match status" value="1"/>
</dbReference>
<evidence type="ECO:0000313" key="8">
    <source>
        <dbReference type="EMBL" id="CAG8962434.1"/>
    </source>
</evidence>
<feature type="domain" description="EamA" evidence="7">
    <location>
        <begin position="34"/>
        <end position="170"/>
    </location>
</feature>
<dbReference type="SUPFAM" id="SSF103481">
    <property type="entry name" value="Multidrug resistance efflux transporter EmrE"/>
    <property type="match status" value="2"/>
</dbReference>
<protein>
    <recommendedName>
        <fullName evidence="7">EamA domain-containing protein</fullName>
    </recommendedName>
</protein>
<feature type="transmembrane region" description="Helical" evidence="6">
    <location>
        <begin position="35"/>
        <end position="56"/>
    </location>
</feature>
<comment type="caution">
    <text evidence="8">The sequence shown here is derived from an EMBL/GenBank/DDBJ whole genome shotgun (WGS) entry which is preliminary data.</text>
</comment>
<accession>A0A9N9PPV8</accession>
<proteinExistence type="predicted"/>
<reference evidence="8" key="1">
    <citation type="submission" date="2021-07" db="EMBL/GenBank/DDBJ databases">
        <authorList>
            <person name="Durling M."/>
        </authorList>
    </citation>
    <scope>NUCLEOTIDE SEQUENCE</scope>
</reference>
<keyword evidence="9" id="KW-1185">Reference proteome</keyword>
<gene>
    <name evidence="8" type="ORF">HYFRA_00014063</name>
</gene>
<feature type="transmembrane region" description="Helical" evidence="6">
    <location>
        <begin position="200"/>
        <end position="221"/>
    </location>
</feature>
<feature type="compositionally biased region" description="Basic and acidic residues" evidence="5">
    <location>
        <begin position="9"/>
        <end position="19"/>
    </location>
</feature>
<feature type="transmembrane region" description="Helical" evidence="6">
    <location>
        <begin position="68"/>
        <end position="86"/>
    </location>
</feature>
<dbReference type="Proteomes" id="UP000696280">
    <property type="component" value="Unassembled WGS sequence"/>
</dbReference>
<evidence type="ECO:0000256" key="2">
    <source>
        <dbReference type="ARBA" id="ARBA00022692"/>
    </source>
</evidence>
<keyword evidence="3 6" id="KW-1133">Transmembrane helix</keyword>
<evidence type="ECO:0000256" key="4">
    <source>
        <dbReference type="ARBA" id="ARBA00023136"/>
    </source>
</evidence>
<feature type="transmembrane region" description="Helical" evidence="6">
    <location>
        <begin position="130"/>
        <end position="148"/>
    </location>
</feature>
<organism evidence="8 9">
    <name type="scientific">Hymenoscyphus fraxineus</name>
    <dbReference type="NCBI Taxonomy" id="746836"/>
    <lineage>
        <taxon>Eukaryota</taxon>
        <taxon>Fungi</taxon>
        <taxon>Dikarya</taxon>
        <taxon>Ascomycota</taxon>
        <taxon>Pezizomycotina</taxon>
        <taxon>Leotiomycetes</taxon>
        <taxon>Helotiales</taxon>
        <taxon>Helotiaceae</taxon>
        <taxon>Hymenoscyphus</taxon>
    </lineage>
</organism>
<dbReference type="PANTHER" id="PTHR22911">
    <property type="entry name" value="ACYL-MALONYL CONDENSING ENZYME-RELATED"/>
    <property type="match status" value="1"/>
</dbReference>
<feature type="transmembrane region" description="Helical" evidence="6">
    <location>
        <begin position="324"/>
        <end position="341"/>
    </location>
</feature>
<name>A0A9N9PPV8_9HELO</name>
<feature type="transmembrane region" description="Helical" evidence="6">
    <location>
        <begin position="107"/>
        <end position="124"/>
    </location>
</feature>
<comment type="subcellular location">
    <subcellularLocation>
        <location evidence="1">Membrane</location>
        <topology evidence="1">Multi-pass membrane protein</topology>
    </subcellularLocation>
</comment>
<dbReference type="GO" id="GO:0016020">
    <property type="term" value="C:membrane"/>
    <property type="evidence" value="ECO:0007669"/>
    <property type="project" value="UniProtKB-SubCell"/>
</dbReference>
<feature type="region of interest" description="Disordered" evidence="5">
    <location>
        <begin position="1"/>
        <end position="24"/>
    </location>
</feature>
<dbReference type="InterPro" id="IPR037185">
    <property type="entry name" value="EmrE-like"/>
</dbReference>
<evidence type="ECO:0000259" key="7">
    <source>
        <dbReference type="Pfam" id="PF00892"/>
    </source>
</evidence>
<sequence>MATANNEQSPHEEEREESHSTTQNSWMSTWQNNKGVFLILLSVLTGSSMDAMARFLQQGGHSMNTHQVIVARMSATVILCTIYMWYKKTPDFPLGRPEVRGWLILRACFGYFGLWCLYYSVHYLPISESIVIRFLVPLCTAWACSIFLKQPFTRKEQLAALIALVGVIFIAHPSFIFGAVEANVGDVHSNRAGAVDDVTPAQRLIALVFSMMGIVGASGAYTTIRIIGDRAHALISVLYFAVLATVGSTGALLLVPGIGFTMPNGPREWVLLSLLGIQGFVLQFLLTAGLQLDKSSKATNMLYMQVIFALALDFAIWGVLPSGWSFFGGAIVIASTLWSALQKSSAAPATENTRVADEETALLGAEVGEASRSSRRASVDV</sequence>
<feature type="transmembrane region" description="Helical" evidence="6">
    <location>
        <begin position="302"/>
        <end position="318"/>
    </location>
</feature>